<name>A0A7E4ZUP2_PANRE</name>
<feature type="region of interest" description="Disordered" evidence="2">
    <location>
        <begin position="337"/>
        <end position="357"/>
    </location>
</feature>
<feature type="binding site" evidence="1">
    <location>
        <position position="58"/>
    </location>
    <ligand>
        <name>ATP</name>
        <dbReference type="ChEBI" id="CHEBI:30616"/>
    </ligand>
</feature>
<dbReference type="FunFam" id="1.10.510.10:FF:000967">
    <property type="entry name" value="Protein CBG11274"/>
    <property type="match status" value="1"/>
</dbReference>
<dbReference type="PANTHER" id="PTHR11909">
    <property type="entry name" value="CASEIN KINASE-RELATED"/>
    <property type="match status" value="1"/>
</dbReference>
<proteinExistence type="predicted"/>
<keyword evidence="1" id="KW-0067">ATP-binding</keyword>
<evidence type="ECO:0000313" key="4">
    <source>
        <dbReference type="Proteomes" id="UP000492821"/>
    </source>
</evidence>
<reference evidence="5" key="2">
    <citation type="submission" date="2020-10" db="UniProtKB">
        <authorList>
            <consortium name="WormBaseParasite"/>
        </authorList>
    </citation>
    <scope>IDENTIFICATION</scope>
</reference>
<dbReference type="PROSITE" id="PS00107">
    <property type="entry name" value="PROTEIN_KINASE_ATP"/>
    <property type="match status" value="1"/>
</dbReference>
<dbReference type="InterPro" id="IPR011009">
    <property type="entry name" value="Kinase-like_dom_sf"/>
</dbReference>
<dbReference type="SMART" id="SM00220">
    <property type="entry name" value="S_TKc"/>
    <property type="match status" value="1"/>
</dbReference>
<feature type="domain" description="Protein kinase" evidence="3">
    <location>
        <begin position="25"/>
        <end position="357"/>
    </location>
</feature>
<dbReference type="InterPro" id="IPR050235">
    <property type="entry name" value="CK1_Ser-Thr_kinase"/>
</dbReference>
<evidence type="ECO:0000256" key="1">
    <source>
        <dbReference type="PROSITE-ProRule" id="PRU10141"/>
    </source>
</evidence>
<organism evidence="4 5">
    <name type="scientific">Panagrellus redivivus</name>
    <name type="common">Microworm</name>
    <dbReference type="NCBI Taxonomy" id="6233"/>
    <lineage>
        <taxon>Eukaryota</taxon>
        <taxon>Metazoa</taxon>
        <taxon>Ecdysozoa</taxon>
        <taxon>Nematoda</taxon>
        <taxon>Chromadorea</taxon>
        <taxon>Rhabditida</taxon>
        <taxon>Tylenchina</taxon>
        <taxon>Panagrolaimomorpha</taxon>
        <taxon>Panagrolaimoidea</taxon>
        <taxon>Panagrolaimidae</taxon>
        <taxon>Panagrellus</taxon>
    </lineage>
</organism>
<dbReference type="Proteomes" id="UP000492821">
    <property type="component" value="Unassembled WGS sequence"/>
</dbReference>
<dbReference type="GO" id="GO:0004672">
    <property type="term" value="F:protein kinase activity"/>
    <property type="evidence" value="ECO:0007669"/>
    <property type="project" value="InterPro"/>
</dbReference>
<dbReference type="AlphaFoldDB" id="A0A7E4ZUP2"/>
<protein>
    <submittedName>
        <fullName evidence="5">Protein kinase domain-containing protein</fullName>
    </submittedName>
</protein>
<evidence type="ECO:0000256" key="2">
    <source>
        <dbReference type="SAM" id="MobiDB-lite"/>
    </source>
</evidence>
<dbReference type="Gene3D" id="1.10.510.10">
    <property type="entry name" value="Transferase(Phosphotransferase) domain 1"/>
    <property type="match status" value="1"/>
</dbReference>
<evidence type="ECO:0000259" key="3">
    <source>
        <dbReference type="PROSITE" id="PS50011"/>
    </source>
</evidence>
<dbReference type="PROSITE" id="PS50011">
    <property type="entry name" value="PROTEIN_KINASE_DOM"/>
    <property type="match status" value="1"/>
</dbReference>
<keyword evidence="1" id="KW-0547">Nucleotide-binding</keyword>
<dbReference type="GO" id="GO:0005524">
    <property type="term" value="F:ATP binding"/>
    <property type="evidence" value="ECO:0007669"/>
    <property type="project" value="UniProtKB-UniRule"/>
</dbReference>
<dbReference type="InterPro" id="IPR000719">
    <property type="entry name" value="Prot_kinase_dom"/>
</dbReference>
<dbReference type="Pfam" id="PF00069">
    <property type="entry name" value="Pkinase"/>
    <property type="match status" value="1"/>
</dbReference>
<keyword evidence="4" id="KW-1185">Reference proteome</keyword>
<evidence type="ECO:0000313" key="5">
    <source>
        <dbReference type="WBParaSite" id="Pan_g18586.t1"/>
    </source>
</evidence>
<accession>A0A7E4ZUP2</accession>
<reference evidence="4" key="1">
    <citation type="journal article" date="2013" name="Genetics">
        <title>The draft genome and transcriptome of Panagrellus redivivus are shaped by the harsh demands of a free-living lifestyle.</title>
        <authorList>
            <person name="Srinivasan J."/>
            <person name="Dillman A.R."/>
            <person name="Macchietto M.G."/>
            <person name="Heikkinen L."/>
            <person name="Lakso M."/>
            <person name="Fracchia K.M."/>
            <person name="Antoshechkin I."/>
            <person name="Mortazavi A."/>
            <person name="Wong G."/>
            <person name="Sternberg P.W."/>
        </authorList>
    </citation>
    <scope>NUCLEOTIDE SEQUENCE [LARGE SCALE GENOMIC DNA]</scope>
    <source>
        <strain evidence="4">MT8872</strain>
    </source>
</reference>
<dbReference type="SUPFAM" id="SSF56112">
    <property type="entry name" value="Protein kinase-like (PK-like)"/>
    <property type="match status" value="1"/>
</dbReference>
<dbReference type="InterPro" id="IPR017441">
    <property type="entry name" value="Protein_kinase_ATP_BS"/>
</dbReference>
<dbReference type="WBParaSite" id="Pan_g18586.t1">
    <property type="protein sequence ID" value="Pan_g18586.t1"/>
    <property type="gene ID" value="Pan_g18586"/>
</dbReference>
<sequence>MSEEEDLEALGVKAGAVIFSSKTKYVIIKLLGEGGFGAVYLVQDMVSRDKERPYFALKVEKKLDNRRHSKLKMEVAILKAINAMRHDRHPDNKKDRIASYLCHFTEIIDRAKKDRYFFLVMQLVGKSLADLKAERKERVLALGTGLSVASQCLEAVQCLHEVGYIHRDLKPANYAAGLKDKTHMIYLLDFGIARMYKKKNERGNFELKTPRDSVLFKGTVRFASLACHRNLEMGPKDDCESWFYLLLDLIVPKGLPWRRESEKVAVQKIKDACRQNTEMFFNKIKAENDLVKIIKYLDGLEYTDTVDYEYIYQVLNEAGKTCGVDLTALYEWELPPPPPSPLEKQASVVGEQPPSKK</sequence>